<organism evidence="11 12">
    <name type="scientific">Massilia horti</name>
    <dbReference type="NCBI Taxonomy" id="2562153"/>
    <lineage>
        <taxon>Bacteria</taxon>
        <taxon>Pseudomonadati</taxon>
        <taxon>Pseudomonadota</taxon>
        <taxon>Betaproteobacteria</taxon>
        <taxon>Burkholderiales</taxon>
        <taxon>Oxalobacteraceae</taxon>
        <taxon>Telluria group</taxon>
        <taxon>Massilia</taxon>
    </lineage>
</organism>
<accession>A0A4Y9SWC2</accession>
<gene>
    <name evidence="11" type="ORF">E4O92_15635</name>
</gene>
<comment type="similarity">
    <text evidence="3">Belongs to the ATP-dependent AMP-binding enzyme family.</text>
</comment>
<keyword evidence="5" id="KW-0472">Membrane</keyword>
<comment type="caution">
    <text evidence="11">The sequence shown here is derived from an EMBL/GenBank/DDBJ whole genome shotgun (WGS) entry which is preliminary data.</text>
</comment>
<evidence type="ECO:0000256" key="1">
    <source>
        <dbReference type="ARBA" id="ARBA00004170"/>
    </source>
</evidence>
<dbReference type="EMBL" id="SPUM01000107">
    <property type="protein sequence ID" value="TFW30765.1"/>
    <property type="molecule type" value="Genomic_DNA"/>
</dbReference>
<dbReference type="InterPro" id="IPR042099">
    <property type="entry name" value="ANL_N_sf"/>
</dbReference>
<evidence type="ECO:0000256" key="3">
    <source>
        <dbReference type="ARBA" id="ARBA00006432"/>
    </source>
</evidence>
<evidence type="ECO:0000256" key="6">
    <source>
        <dbReference type="ARBA" id="ARBA00026121"/>
    </source>
</evidence>
<keyword evidence="4 11" id="KW-0436">Ligase</keyword>
<dbReference type="Pfam" id="PF00501">
    <property type="entry name" value="AMP-binding"/>
    <property type="match status" value="1"/>
</dbReference>
<evidence type="ECO:0000256" key="8">
    <source>
        <dbReference type="ARBA" id="ARBA00042773"/>
    </source>
</evidence>
<evidence type="ECO:0000259" key="9">
    <source>
        <dbReference type="Pfam" id="PF00501"/>
    </source>
</evidence>
<dbReference type="EC" id="6.2.1.3" evidence="6"/>
<dbReference type="InterPro" id="IPR020845">
    <property type="entry name" value="AMP-binding_CS"/>
</dbReference>
<evidence type="ECO:0000259" key="10">
    <source>
        <dbReference type="Pfam" id="PF13193"/>
    </source>
</evidence>
<dbReference type="InterPro" id="IPR045851">
    <property type="entry name" value="AMP-bd_C_sf"/>
</dbReference>
<evidence type="ECO:0000256" key="7">
    <source>
        <dbReference type="ARBA" id="ARBA00039545"/>
    </source>
</evidence>
<feature type="domain" description="AMP-binding enzyme C-terminal" evidence="10">
    <location>
        <begin position="468"/>
        <end position="543"/>
    </location>
</feature>
<evidence type="ECO:0000313" key="12">
    <source>
        <dbReference type="Proteomes" id="UP000297258"/>
    </source>
</evidence>
<dbReference type="InterPro" id="IPR000873">
    <property type="entry name" value="AMP-dep_synth/lig_dom"/>
</dbReference>
<protein>
    <recommendedName>
        <fullName evidence="7">Long-chain-fatty-acid--CoA ligase</fullName>
        <ecNumber evidence="6">6.2.1.3</ecNumber>
    </recommendedName>
    <alternativeName>
        <fullName evidence="8">Long-chain acyl-CoA synthetase</fullName>
    </alternativeName>
</protein>
<dbReference type="CDD" id="cd05936">
    <property type="entry name" value="FC-FACS_FadD_like"/>
    <property type="match status" value="1"/>
</dbReference>
<dbReference type="Proteomes" id="UP000297258">
    <property type="component" value="Unassembled WGS sequence"/>
</dbReference>
<comment type="pathway">
    <text evidence="2">Lipid metabolism; fatty acid beta-oxidation.</text>
</comment>
<dbReference type="GO" id="GO:0004467">
    <property type="term" value="F:long-chain fatty acid-CoA ligase activity"/>
    <property type="evidence" value="ECO:0007669"/>
    <property type="project" value="UniProtKB-EC"/>
</dbReference>
<reference evidence="11 12" key="1">
    <citation type="submission" date="2019-03" db="EMBL/GenBank/DDBJ databases">
        <title>Draft genome of Massilia hortus sp. nov., a novel bacterial species of the Oxalobacteraceae family.</title>
        <authorList>
            <person name="Peta V."/>
            <person name="Raths R."/>
            <person name="Bucking H."/>
        </authorList>
    </citation>
    <scope>NUCLEOTIDE SEQUENCE [LARGE SCALE GENOMIC DNA]</scope>
    <source>
        <strain evidence="11 12">ONC3</strain>
    </source>
</reference>
<sequence>MEKIWLKSYPPGVPAEVDLDRFNSLSDLLAWIADRFPSQDAFSNQGSTLSWERLDTLARQFAAYLHKIGLRKGDRIAIMLPNLLQYPVGLFGALRAGCVVVNVNPQYTAQELQYQLNDSGASAILILDNFAHTLERVLDSTPVRHVITTRVADMLEFPRATLVNISVKRVRYTAPRWNISGAVTLAEALREGENVTPPDPKLGPEDTAFLQYTGGTTGMPKGAILTHRNLVANIEQTAAWVGGALVAGRETAVVPLPLYHIFALTVMLMFCRLGAHVVLITNPRDVPSLVRELKQIHFSALIGLNTLFDGLLNARDINTVDTSALKIAIAGGLALQRSVAERWQARFGVPIIEGYGLTEAAPIVCANPLNLQTYSGSIGLPLPSTDVALLDDEGDEVPLGEVGEICVRGPQVMKGYWNMPDETALAFTDDGWLRSGDMGYMMDDGYIKLVDSKKDVIVVSGYKVFPKEIEDVVALHPGVFEVAAIRAPDEQSDEAVKIVVVKRDPTLSAEQLIEHCKKNLPLSKVPKYVRFSSVPLPKSSIGKILRRVVMEDESQLAKTQQNASARKASR</sequence>
<evidence type="ECO:0000256" key="5">
    <source>
        <dbReference type="ARBA" id="ARBA00023136"/>
    </source>
</evidence>
<dbReference type="SUPFAM" id="SSF56801">
    <property type="entry name" value="Acetyl-CoA synthetase-like"/>
    <property type="match status" value="1"/>
</dbReference>
<dbReference type="InterPro" id="IPR050237">
    <property type="entry name" value="ATP-dep_AMP-bd_enzyme"/>
</dbReference>
<feature type="domain" description="AMP-dependent synthetase/ligase" evidence="9">
    <location>
        <begin position="31"/>
        <end position="417"/>
    </location>
</feature>
<dbReference type="Gene3D" id="3.30.300.30">
    <property type="match status" value="1"/>
</dbReference>
<evidence type="ECO:0000256" key="4">
    <source>
        <dbReference type="ARBA" id="ARBA00022598"/>
    </source>
</evidence>
<keyword evidence="12" id="KW-1185">Reference proteome</keyword>
<dbReference type="PANTHER" id="PTHR43767">
    <property type="entry name" value="LONG-CHAIN-FATTY-ACID--COA LIGASE"/>
    <property type="match status" value="1"/>
</dbReference>
<comment type="subcellular location">
    <subcellularLocation>
        <location evidence="1">Membrane</location>
        <topology evidence="1">Peripheral membrane protein</topology>
    </subcellularLocation>
</comment>
<dbReference type="PROSITE" id="PS00455">
    <property type="entry name" value="AMP_BINDING"/>
    <property type="match status" value="1"/>
</dbReference>
<dbReference type="PANTHER" id="PTHR43767:SF8">
    <property type="entry name" value="LONG-CHAIN-FATTY-ACID--COA LIGASE"/>
    <property type="match status" value="1"/>
</dbReference>
<dbReference type="Pfam" id="PF13193">
    <property type="entry name" value="AMP-binding_C"/>
    <property type="match status" value="1"/>
</dbReference>
<name>A0A4Y9SWC2_9BURK</name>
<evidence type="ECO:0000256" key="2">
    <source>
        <dbReference type="ARBA" id="ARBA00005005"/>
    </source>
</evidence>
<dbReference type="AlphaFoldDB" id="A0A4Y9SWC2"/>
<dbReference type="FunFam" id="3.40.50.12780:FF:000003">
    <property type="entry name" value="Long-chain-fatty-acid--CoA ligase FadD"/>
    <property type="match status" value="1"/>
</dbReference>
<dbReference type="OrthoDB" id="9766486at2"/>
<dbReference type="InterPro" id="IPR025110">
    <property type="entry name" value="AMP-bd_C"/>
</dbReference>
<dbReference type="GO" id="GO:0016020">
    <property type="term" value="C:membrane"/>
    <property type="evidence" value="ECO:0007669"/>
    <property type="project" value="UniProtKB-SubCell"/>
</dbReference>
<proteinExistence type="inferred from homology"/>
<dbReference type="RefSeq" id="WP_135190665.1">
    <property type="nucleotide sequence ID" value="NZ_SPUM01000107.1"/>
</dbReference>
<dbReference type="Gene3D" id="3.40.50.12780">
    <property type="entry name" value="N-terminal domain of ligase-like"/>
    <property type="match status" value="1"/>
</dbReference>
<evidence type="ECO:0000313" key="11">
    <source>
        <dbReference type="EMBL" id="TFW30765.1"/>
    </source>
</evidence>